<gene>
    <name evidence="2" type="ORF">GCM10009547_25930</name>
</gene>
<evidence type="ECO:0000313" key="2">
    <source>
        <dbReference type="EMBL" id="GAA0621954.1"/>
    </source>
</evidence>
<evidence type="ECO:0000256" key="1">
    <source>
        <dbReference type="SAM" id="MobiDB-lite"/>
    </source>
</evidence>
<accession>A0ABP3S0A1</accession>
<proteinExistence type="predicted"/>
<dbReference type="NCBIfam" id="NF038175">
    <property type="entry name" value="IniB_NTERM"/>
    <property type="match status" value="1"/>
</dbReference>
<dbReference type="InterPro" id="IPR049709">
    <property type="entry name" value="IniB-like_N"/>
</dbReference>
<name>A0ABP3S0A1_9ACTN</name>
<dbReference type="EMBL" id="BAAAHE010000020">
    <property type="protein sequence ID" value="GAA0621954.1"/>
    <property type="molecule type" value="Genomic_DNA"/>
</dbReference>
<keyword evidence="3" id="KW-1185">Reference proteome</keyword>
<dbReference type="Proteomes" id="UP001500957">
    <property type="component" value="Unassembled WGS sequence"/>
</dbReference>
<comment type="caution">
    <text evidence="2">The sequence shown here is derived from an EMBL/GenBank/DDBJ whole genome shotgun (WGS) entry which is preliminary data.</text>
</comment>
<sequence length="233" mass="24637">MATSLLDWIMDLMRDGSAREAFNTNPQLSMASAGFTNVCGADVADSRTFLFDNPSIREVGGVERPSVDEADAAEHIRYIINNYTIEQPAVASDSFTGPTTIIDTPEPSSTDTQSTGIEGDNNTVTANQENTADQSSSDDDTVTDSSTNMDSDADNVVTGDHSAGENQIAGGLDDIGEGLSGNDNTNIITLADVVDIEDSPILNESLNRLVDDSLNEVAYNGLQSAHDLINILG</sequence>
<feature type="compositionally biased region" description="Polar residues" evidence="1">
    <location>
        <begin position="94"/>
        <end position="130"/>
    </location>
</feature>
<dbReference type="RefSeq" id="WP_344605337.1">
    <property type="nucleotide sequence ID" value="NZ_BAAAHE010000020.1"/>
</dbReference>
<feature type="region of interest" description="Disordered" evidence="1">
    <location>
        <begin position="94"/>
        <end position="171"/>
    </location>
</feature>
<protein>
    <submittedName>
        <fullName evidence="2">Uncharacterized protein</fullName>
    </submittedName>
</protein>
<organism evidence="2 3">
    <name type="scientific">Sporichthya brevicatena</name>
    <dbReference type="NCBI Taxonomy" id="171442"/>
    <lineage>
        <taxon>Bacteria</taxon>
        <taxon>Bacillati</taxon>
        <taxon>Actinomycetota</taxon>
        <taxon>Actinomycetes</taxon>
        <taxon>Sporichthyales</taxon>
        <taxon>Sporichthyaceae</taxon>
        <taxon>Sporichthya</taxon>
    </lineage>
</organism>
<evidence type="ECO:0000313" key="3">
    <source>
        <dbReference type="Proteomes" id="UP001500957"/>
    </source>
</evidence>
<reference evidence="3" key="1">
    <citation type="journal article" date="2019" name="Int. J. Syst. Evol. Microbiol.">
        <title>The Global Catalogue of Microorganisms (GCM) 10K type strain sequencing project: providing services to taxonomists for standard genome sequencing and annotation.</title>
        <authorList>
            <consortium name="The Broad Institute Genomics Platform"/>
            <consortium name="The Broad Institute Genome Sequencing Center for Infectious Disease"/>
            <person name="Wu L."/>
            <person name="Ma J."/>
        </authorList>
    </citation>
    <scope>NUCLEOTIDE SEQUENCE [LARGE SCALE GENOMIC DNA]</scope>
    <source>
        <strain evidence="3">JCM 10671</strain>
    </source>
</reference>